<dbReference type="Proteomes" id="UP000293398">
    <property type="component" value="Unassembled WGS sequence"/>
</dbReference>
<dbReference type="EMBL" id="SHKO01000001">
    <property type="protein sequence ID" value="RZT98792.1"/>
    <property type="molecule type" value="Genomic_DNA"/>
</dbReference>
<dbReference type="NCBIfam" id="TIGR03074">
    <property type="entry name" value="PQQ_membr_DH"/>
    <property type="match status" value="1"/>
</dbReference>
<evidence type="ECO:0000256" key="2">
    <source>
        <dbReference type="ARBA" id="ARBA00008156"/>
    </source>
</evidence>
<feature type="transmembrane region" description="Helical" evidence="4">
    <location>
        <begin position="7"/>
        <end position="26"/>
    </location>
</feature>
<feature type="transmembrane region" description="Helical" evidence="4">
    <location>
        <begin position="32"/>
        <end position="48"/>
    </location>
</feature>
<keyword evidence="4" id="KW-0472">Membrane</keyword>
<sequence>MINKLTSIVIALVGLAMLYMGGKLWLVGGSPFYAILAIGLLITAVLLFMKRVIALSVYAVIMWIVMGWIVYEVGFDKWQWIPRGDIIGLIGLWLALPWVVRPLFRKQNPGAVRSFHPFLGGTVLFSIALVIGMMFYDPYPQHGTLATDRNAADVDVAQNDWTAYGGTNNGLRFSALKQITKDNVGDLEVAWTYRTGDLRQGEDASEYTFEATPLKVNNTVYLCTAHNEVHALNPETGEVKWKYAPEKNRSYLQQHQTCRGVSYYAGNDVATAGGTQPAEPATAGAPAQSPAACSKRILSATADAKLVALDADTGKLCADFGQNGVVDLHANLGEVRPHAYMQTAAPLVAGNLVIVGGSVMDNGYDKGNPSGVIRAYDVASGKLVWNFDPANPDNTQPIAQGQVYPQDTPVAWTTLSADTKNGIVYVPFGNASPDLLSDQRDPNSNTEKFRDALVALDLKTGAFKWRFQSSANDLWDRDNPSQPSLLDIDYQGQKQPVIVLPTKVGNLFVLNRLSGQAVYPIKQVDVSTQGVTGETYAPTQPVSALNFIPEPLTEKSMWGMTPFDQMACRIEFNTLRYDSNPWTPATETGSLVFPGNIGAFNWGSISIDPERQILIGAPVRLAYKYNLIKRTPETADKRLFTQEDTPYWNENFDGTYATQIRQFASALGVPCIAPPWGRMVGVDLTTGKTAWMRRIGNTKNLKTSFLPMRFPVGFPMGMVAHGGPLTTAGDVVFHGATADNFFRAYDINTGELLWETELPAGAQATPSTYMGSDNNQYVIIAAGGHGSLGTQQGDSVVAFRLKK</sequence>
<gene>
    <name evidence="6" type="ORF">EV681_0570</name>
</gene>
<comment type="similarity">
    <text evidence="2">Belongs to the bacterial PQQ dehydrogenase family.</text>
</comment>
<dbReference type="RefSeq" id="WP_130303256.1">
    <property type="nucleotide sequence ID" value="NZ_SHKO01000001.1"/>
</dbReference>
<dbReference type="GO" id="GO:0008876">
    <property type="term" value="F:quinoprotein glucose dehydrogenase activity"/>
    <property type="evidence" value="ECO:0007669"/>
    <property type="project" value="TreeGrafter"/>
</dbReference>
<dbReference type="PANTHER" id="PTHR32303">
    <property type="entry name" value="QUINOPROTEIN ALCOHOL DEHYDROGENASE (CYTOCHROME C)"/>
    <property type="match status" value="1"/>
</dbReference>
<evidence type="ECO:0000256" key="3">
    <source>
        <dbReference type="ARBA" id="ARBA00023002"/>
    </source>
</evidence>
<protein>
    <submittedName>
        <fullName evidence="6">Quinoprotein glucose dehydrogenase</fullName>
    </submittedName>
</protein>
<dbReference type="PANTHER" id="PTHR32303:SF4">
    <property type="entry name" value="QUINOPROTEIN GLUCOSE DEHYDROGENASE"/>
    <property type="match status" value="1"/>
</dbReference>
<dbReference type="AlphaFoldDB" id="A0A4Q7VQW2"/>
<dbReference type="InterPro" id="IPR002372">
    <property type="entry name" value="PQQ_rpt_dom"/>
</dbReference>
<evidence type="ECO:0000256" key="4">
    <source>
        <dbReference type="SAM" id="Phobius"/>
    </source>
</evidence>
<dbReference type="GO" id="GO:0048038">
    <property type="term" value="F:quinone binding"/>
    <property type="evidence" value="ECO:0007669"/>
    <property type="project" value="InterPro"/>
</dbReference>
<accession>A0A4Q7VQW2</accession>
<dbReference type="InterPro" id="IPR011047">
    <property type="entry name" value="Quinoprotein_ADH-like_sf"/>
</dbReference>
<dbReference type="GO" id="GO:0016020">
    <property type="term" value="C:membrane"/>
    <property type="evidence" value="ECO:0007669"/>
    <property type="project" value="InterPro"/>
</dbReference>
<dbReference type="CDD" id="cd10280">
    <property type="entry name" value="PQQ_mGDH"/>
    <property type="match status" value="1"/>
</dbReference>
<keyword evidence="4" id="KW-0812">Transmembrane</keyword>
<keyword evidence="7" id="KW-1185">Reference proteome</keyword>
<keyword evidence="3" id="KW-0560">Oxidoreductase</keyword>
<evidence type="ECO:0000259" key="5">
    <source>
        <dbReference type="Pfam" id="PF01011"/>
    </source>
</evidence>
<dbReference type="SUPFAM" id="SSF50998">
    <property type="entry name" value="Quinoprotein alcohol dehydrogenase-like"/>
    <property type="match status" value="1"/>
</dbReference>
<dbReference type="InterPro" id="IPR018391">
    <property type="entry name" value="PQQ_b-propeller_rpt"/>
</dbReference>
<dbReference type="Gene3D" id="2.140.10.10">
    <property type="entry name" value="Quinoprotein alcohol dehydrogenase-like superfamily"/>
    <property type="match status" value="2"/>
</dbReference>
<proteinExistence type="inferred from homology"/>
<name>A0A4Q7VQW2_9BURK</name>
<evidence type="ECO:0000313" key="7">
    <source>
        <dbReference type="Proteomes" id="UP000293398"/>
    </source>
</evidence>
<dbReference type="OrthoDB" id="9794322at2"/>
<comment type="cofactor">
    <cofactor evidence="1">
        <name>pyrroloquinoline quinone</name>
        <dbReference type="ChEBI" id="CHEBI:58442"/>
    </cofactor>
</comment>
<evidence type="ECO:0000256" key="1">
    <source>
        <dbReference type="ARBA" id="ARBA00001931"/>
    </source>
</evidence>
<feature type="transmembrane region" description="Helical" evidence="4">
    <location>
        <begin position="116"/>
        <end position="136"/>
    </location>
</feature>
<dbReference type="InterPro" id="IPR017511">
    <property type="entry name" value="PQQ_mDH"/>
</dbReference>
<keyword evidence="4" id="KW-1133">Transmembrane helix</keyword>
<evidence type="ECO:0000313" key="6">
    <source>
        <dbReference type="EMBL" id="RZT98792.1"/>
    </source>
</evidence>
<reference evidence="6 7" key="1">
    <citation type="submission" date="2019-02" db="EMBL/GenBank/DDBJ databases">
        <title>Genomic Encyclopedia of Type Strains, Phase IV (KMG-IV): sequencing the most valuable type-strain genomes for metagenomic binning, comparative biology and taxonomic classification.</title>
        <authorList>
            <person name="Goeker M."/>
        </authorList>
    </citation>
    <scope>NUCLEOTIDE SEQUENCE [LARGE SCALE GENOMIC DNA]</scope>
    <source>
        <strain evidence="6 7">DSM 23814</strain>
    </source>
</reference>
<feature type="transmembrane region" description="Helical" evidence="4">
    <location>
        <begin position="86"/>
        <end position="104"/>
    </location>
</feature>
<dbReference type="Pfam" id="PF01011">
    <property type="entry name" value="PQQ"/>
    <property type="match status" value="1"/>
</dbReference>
<feature type="transmembrane region" description="Helical" evidence="4">
    <location>
        <begin position="55"/>
        <end position="74"/>
    </location>
</feature>
<organism evidence="6 7">
    <name type="scientific">Advenella incenata</name>
    <dbReference type="NCBI Taxonomy" id="267800"/>
    <lineage>
        <taxon>Bacteria</taxon>
        <taxon>Pseudomonadati</taxon>
        <taxon>Pseudomonadota</taxon>
        <taxon>Betaproteobacteria</taxon>
        <taxon>Burkholderiales</taxon>
        <taxon>Alcaligenaceae</taxon>
    </lineage>
</organism>
<dbReference type="SMART" id="SM00564">
    <property type="entry name" value="PQQ"/>
    <property type="match status" value="5"/>
</dbReference>
<feature type="domain" description="Pyrrolo-quinoline quinone repeat" evidence="5">
    <location>
        <begin position="161"/>
        <end position="778"/>
    </location>
</feature>
<comment type="caution">
    <text evidence="6">The sequence shown here is derived from an EMBL/GenBank/DDBJ whole genome shotgun (WGS) entry which is preliminary data.</text>
</comment>